<name>X6NYU8_RETFI</name>
<dbReference type="GO" id="GO:0004176">
    <property type="term" value="F:ATP-dependent peptidase activity"/>
    <property type="evidence" value="ECO:0007669"/>
    <property type="project" value="UniProtKB-UniRule"/>
</dbReference>
<evidence type="ECO:0000259" key="4">
    <source>
        <dbReference type="PROSITE" id="PS51786"/>
    </source>
</evidence>
<dbReference type="OrthoDB" id="2411602at2759"/>
<dbReference type="Pfam" id="PF05362">
    <property type="entry name" value="Lon_C"/>
    <property type="match status" value="1"/>
</dbReference>
<feature type="active site" evidence="3">
    <location>
        <position position="242"/>
    </location>
</feature>
<evidence type="ECO:0000256" key="3">
    <source>
        <dbReference type="PROSITE-ProRule" id="PRU01122"/>
    </source>
</evidence>
<dbReference type="InterPro" id="IPR008269">
    <property type="entry name" value="Lon_proteolytic"/>
</dbReference>
<keyword evidence="3" id="KW-0645">Protease</keyword>
<gene>
    <name evidence="5" type="ORF">RFI_06055</name>
</gene>
<evidence type="ECO:0000256" key="2">
    <source>
        <dbReference type="ARBA" id="ARBA00022825"/>
    </source>
</evidence>
<organism evidence="5 6">
    <name type="scientific">Reticulomyxa filosa</name>
    <dbReference type="NCBI Taxonomy" id="46433"/>
    <lineage>
        <taxon>Eukaryota</taxon>
        <taxon>Sar</taxon>
        <taxon>Rhizaria</taxon>
        <taxon>Retaria</taxon>
        <taxon>Foraminifera</taxon>
        <taxon>Monothalamids</taxon>
        <taxon>Reticulomyxidae</taxon>
        <taxon>Reticulomyxa</taxon>
    </lineage>
</organism>
<comment type="caution">
    <text evidence="5">The sequence shown here is derived from an EMBL/GenBank/DDBJ whole genome shotgun (WGS) entry which is preliminary data.</text>
</comment>
<keyword evidence="2 3" id="KW-0720">Serine protease</keyword>
<dbReference type="GO" id="GO:0005759">
    <property type="term" value="C:mitochondrial matrix"/>
    <property type="evidence" value="ECO:0007669"/>
    <property type="project" value="TreeGrafter"/>
</dbReference>
<comment type="similarity">
    <text evidence="3">Belongs to the peptidase S16 family.</text>
</comment>
<dbReference type="GO" id="GO:0006515">
    <property type="term" value="P:protein quality control for misfolded or incompletely synthesized proteins"/>
    <property type="evidence" value="ECO:0007669"/>
    <property type="project" value="TreeGrafter"/>
</dbReference>
<feature type="non-terminal residue" evidence="5">
    <location>
        <position position="1"/>
    </location>
</feature>
<dbReference type="PANTHER" id="PTHR43718:SF2">
    <property type="entry name" value="LON PROTEASE HOMOLOG, MITOCHONDRIAL"/>
    <property type="match status" value="1"/>
</dbReference>
<dbReference type="InterPro" id="IPR008268">
    <property type="entry name" value="Peptidase_S16_AS"/>
</dbReference>
<evidence type="ECO:0000313" key="6">
    <source>
        <dbReference type="Proteomes" id="UP000023152"/>
    </source>
</evidence>
<dbReference type="GO" id="GO:0003697">
    <property type="term" value="F:single-stranded DNA binding"/>
    <property type="evidence" value="ECO:0007669"/>
    <property type="project" value="TreeGrafter"/>
</dbReference>
<feature type="domain" description="Lon proteolytic" evidence="4">
    <location>
        <begin position="108"/>
        <end position="297"/>
    </location>
</feature>
<evidence type="ECO:0000256" key="1">
    <source>
        <dbReference type="ARBA" id="ARBA00022801"/>
    </source>
</evidence>
<evidence type="ECO:0000313" key="5">
    <source>
        <dbReference type="EMBL" id="ETO31063.1"/>
    </source>
</evidence>
<dbReference type="AlphaFoldDB" id="X6NYU8"/>
<dbReference type="InterPro" id="IPR020568">
    <property type="entry name" value="Ribosomal_Su5_D2-typ_SF"/>
</dbReference>
<dbReference type="GO" id="GO:0051131">
    <property type="term" value="P:chaperone-mediated protein complex assembly"/>
    <property type="evidence" value="ECO:0007669"/>
    <property type="project" value="TreeGrafter"/>
</dbReference>
<dbReference type="SUPFAM" id="SSF54211">
    <property type="entry name" value="Ribosomal protein S5 domain 2-like"/>
    <property type="match status" value="1"/>
</dbReference>
<keyword evidence="6" id="KW-1185">Reference proteome</keyword>
<dbReference type="PROSITE" id="PS51786">
    <property type="entry name" value="LON_PROTEOLYTIC"/>
    <property type="match status" value="1"/>
</dbReference>
<proteinExistence type="inferred from homology"/>
<protein>
    <submittedName>
        <fullName evidence="5">Mitochondrial lon peptidase 1-like protein</fullName>
    </submittedName>
</protein>
<accession>X6NYU8</accession>
<dbReference type="Proteomes" id="UP000023152">
    <property type="component" value="Unassembled WGS sequence"/>
</dbReference>
<keyword evidence="1 3" id="KW-0378">Hydrolase</keyword>
<dbReference type="PROSITE" id="PS01046">
    <property type="entry name" value="LON_SER"/>
    <property type="match status" value="1"/>
</dbReference>
<dbReference type="GO" id="GO:0007005">
    <property type="term" value="P:mitochondrion organization"/>
    <property type="evidence" value="ECO:0007669"/>
    <property type="project" value="TreeGrafter"/>
</dbReference>
<dbReference type="EMBL" id="ASPP01005154">
    <property type="protein sequence ID" value="ETO31063.1"/>
    <property type="molecule type" value="Genomic_DNA"/>
</dbReference>
<dbReference type="InterPro" id="IPR027065">
    <property type="entry name" value="Lon_Prtase"/>
</dbReference>
<dbReference type="InterPro" id="IPR014721">
    <property type="entry name" value="Ribsml_uS5_D2-typ_fold_subgr"/>
</dbReference>
<dbReference type="Gene3D" id="3.30.230.10">
    <property type="match status" value="1"/>
</dbReference>
<dbReference type="GO" id="GO:0004252">
    <property type="term" value="F:serine-type endopeptidase activity"/>
    <property type="evidence" value="ECO:0007669"/>
    <property type="project" value="UniProtKB-UniRule"/>
</dbReference>
<dbReference type="PANTHER" id="PTHR43718">
    <property type="entry name" value="LON PROTEASE"/>
    <property type="match status" value="1"/>
</dbReference>
<reference evidence="5 6" key="1">
    <citation type="journal article" date="2013" name="Curr. Biol.">
        <title>The Genome of the Foraminiferan Reticulomyxa filosa.</title>
        <authorList>
            <person name="Glockner G."/>
            <person name="Hulsmann N."/>
            <person name="Schleicher M."/>
            <person name="Noegel A.A."/>
            <person name="Eichinger L."/>
            <person name="Gallinger C."/>
            <person name="Pawlowski J."/>
            <person name="Sierra R."/>
            <person name="Euteneuer U."/>
            <person name="Pillet L."/>
            <person name="Moustafa A."/>
            <person name="Platzer M."/>
            <person name="Groth M."/>
            <person name="Szafranski K."/>
            <person name="Schliwa M."/>
        </authorList>
    </citation>
    <scope>NUCLEOTIDE SEQUENCE [LARGE SCALE GENOMIC DNA]</scope>
</reference>
<feature type="active site" evidence="3">
    <location>
        <position position="199"/>
    </location>
</feature>
<sequence length="316" mass="35049">NNNNNNNNNNNINNIKAAYLLAKSGWIGFNKDKTSTTNAVNGTHVSSSSTFSTAFERMKKAVFKNYSTSESEDLLNEPPVICVTPENLSQFVGPRRFTSDRTYEDDNTTPPGVVTGLAYNNYGGSTNYIETVIYRHEQGKGGSLKCTGQLGKVMSESVDIAYVLARSTLYEVDKHNEFFNDHHIHLHSPEGAISKDGPSAGITITTALLSLALHKKISPNIAMTGEVTLTGKILKIGGIKEKLLAAKRAHIDTLIFPAQNKDEFFDDKTIPEYLRKEFKQVHFVQHYNDVVDILFRNHNVHTHAHSLDHSIAATND</sequence>
<dbReference type="GO" id="GO:0005524">
    <property type="term" value="F:ATP binding"/>
    <property type="evidence" value="ECO:0007669"/>
    <property type="project" value="InterPro"/>
</dbReference>
<dbReference type="PRINTS" id="PR00830">
    <property type="entry name" value="ENDOLAPTASE"/>
</dbReference>